<accession>A0A2J6PMN7</accession>
<keyword evidence="1" id="KW-0378">Hydrolase</keyword>
<dbReference type="EMBL" id="KZ613514">
    <property type="protein sequence ID" value="PMD15301.1"/>
    <property type="molecule type" value="Genomic_DNA"/>
</dbReference>
<sequence length="321" mass="35069">MDLSSRLALAEPNAELTKLTAANTSTSTSAPTPYVETDQQIPVRDNSTIPVRIHRPTTAPAEGSPGLIVWHGGGFCLGGLDNEVALCRRWTALGGVAVNVSYRLAPEHPFPQAVEDAYDSLLWTSSHLKELGINPQLGFIIGGVSAGANLAAVSAHLYLSEKRSPPLTGQYLCIPTICDPEALPAQYKDAYVSREQNKDALILNQKSIDMFEGNYKPDTKSPLRSPLIFPSHEGLPPAYIQVCGADPLRDEGLIYEQVLKEAGVRTRLDIFPGLPHGFWSWFPEASFSKDFQAKTVDGLKWLLGQSAKWVTWSKALGEREM</sequence>
<organism evidence="3 4">
    <name type="scientific">Hyaloscypha hepaticicola</name>
    <dbReference type="NCBI Taxonomy" id="2082293"/>
    <lineage>
        <taxon>Eukaryota</taxon>
        <taxon>Fungi</taxon>
        <taxon>Dikarya</taxon>
        <taxon>Ascomycota</taxon>
        <taxon>Pezizomycotina</taxon>
        <taxon>Leotiomycetes</taxon>
        <taxon>Helotiales</taxon>
        <taxon>Hyaloscyphaceae</taxon>
        <taxon>Hyaloscypha</taxon>
    </lineage>
</organism>
<dbReference type="PANTHER" id="PTHR48081">
    <property type="entry name" value="AB HYDROLASE SUPERFAMILY PROTEIN C4A8.06C"/>
    <property type="match status" value="1"/>
</dbReference>
<dbReference type="Proteomes" id="UP000235672">
    <property type="component" value="Unassembled WGS sequence"/>
</dbReference>
<evidence type="ECO:0000259" key="2">
    <source>
        <dbReference type="Pfam" id="PF07859"/>
    </source>
</evidence>
<evidence type="ECO:0000256" key="1">
    <source>
        <dbReference type="ARBA" id="ARBA00022801"/>
    </source>
</evidence>
<dbReference type="STRING" id="1745343.A0A2J6PMN7"/>
<reference evidence="3 4" key="1">
    <citation type="submission" date="2016-05" db="EMBL/GenBank/DDBJ databases">
        <title>A degradative enzymes factory behind the ericoid mycorrhizal symbiosis.</title>
        <authorList>
            <consortium name="DOE Joint Genome Institute"/>
            <person name="Martino E."/>
            <person name="Morin E."/>
            <person name="Grelet G."/>
            <person name="Kuo A."/>
            <person name="Kohler A."/>
            <person name="Daghino S."/>
            <person name="Barry K."/>
            <person name="Choi C."/>
            <person name="Cichocki N."/>
            <person name="Clum A."/>
            <person name="Copeland A."/>
            <person name="Hainaut M."/>
            <person name="Haridas S."/>
            <person name="Labutti K."/>
            <person name="Lindquist E."/>
            <person name="Lipzen A."/>
            <person name="Khouja H.-R."/>
            <person name="Murat C."/>
            <person name="Ohm R."/>
            <person name="Olson A."/>
            <person name="Spatafora J."/>
            <person name="Veneault-Fourrey C."/>
            <person name="Henrissat B."/>
            <person name="Grigoriev I."/>
            <person name="Martin F."/>
            <person name="Perotto S."/>
        </authorList>
    </citation>
    <scope>NUCLEOTIDE SEQUENCE [LARGE SCALE GENOMIC DNA]</scope>
    <source>
        <strain evidence="3 4">UAMH 7357</strain>
    </source>
</reference>
<dbReference type="InterPro" id="IPR029058">
    <property type="entry name" value="AB_hydrolase_fold"/>
</dbReference>
<evidence type="ECO:0000313" key="4">
    <source>
        <dbReference type="Proteomes" id="UP000235672"/>
    </source>
</evidence>
<gene>
    <name evidence="3" type="ORF">NA56DRAFT_673824</name>
</gene>
<dbReference type="OrthoDB" id="408631at2759"/>
<dbReference type="GO" id="GO:0016787">
    <property type="term" value="F:hydrolase activity"/>
    <property type="evidence" value="ECO:0007669"/>
    <property type="project" value="UniProtKB-KW"/>
</dbReference>
<dbReference type="Gene3D" id="3.40.50.1820">
    <property type="entry name" value="alpha/beta hydrolase"/>
    <property type="match status" value="1"/>
</dbReference>
<dbReference type="SUPFAM" id="SSF53474">
    <property type="entry name" value="alpha/beta-Hydrolases"/>
    <property type="match status" value="1"/>
</dbReference>
<dbReference type="InterPro" id="IPR013094">
    <property type="entry name" value="AB_hydrolase_3"/>
</dbReference>
<proteinExistence type="predicted"/>
<keyword evidence="4" id="KW-1185">Reference proteome</keyword>
<evidence type="ECO:0000313" key="3">
    <source>
        <dbReference type="EMBL" id="PMD15301.1"/>
    </source>
</evidence>
<dbReference type="AlphaFoldDB" id="A0A2J6PMN7"/>
<dbReference type="Pfam" id="PF07859">
    <property type="entry name" value="Abhydrolase_3"/>
    <property type="match status" value="1"/>
</dbReference>
<dbReference type="InterPro" id="IPR050300">
    <property type="entry name" value="GDXG_lipolytic_enzyme"/>
</dbReference>
<name>A0A2J6PMN7_9HELO</name>
<dbReference type="PANTHER" id="PTHR48081:SF8">
    <property type="entry name" value="ALPHA_BETA HYDROLASE FOLD-3 DOMAIN-CONTAINING PROTEIN-RELATED"/>
    <property type="match status" value="1"/>
</dbReference>
<protein>
    <recommendedName>
        <fullName evidence="2">Alpha/beta hydrolase fold-3 domain-containing protein</fullName>
    </recommendedName>
</protein>
<feature type="domain" description="Alpha/beta hydrolase fold-3" evidence="2">
    <location>
        <begin position="68"/>
        <end position="279"/>
    </location>
</feature>